<name>A0AAV9RXV5_9TELE</name>
<keyword evidence="2" id="KW-0812">Transmembrane</keyword>
<feature type="compositionally biased region" description="Low complexity" evidence="1">
    <location>
        <begin position="182"/>
        <end position="201"/>
    </location>
</feature>
<keyword evidence="2" id="KW-0472">Membrane</keyword>
<protein>
    <submittedName>
        <fullName evidence="3">Uncharacterized protein</fullName>
    </submittedName>
</protein>
<feature type="region of interest" description="Disordered" evidence="1">
    <location>
        <begin position="52"/>
        <end position="139"/>
    </location>
</feature>
<evidence type="ECO:0000256" key="2">
    <source>
        <dbReference type="SAM" id="Phobius"/>
    </source>
</evidence>
<feature type="compositionally biased region" description="Pro residues" evidence="1">
    <location>
        <begin position="167"/>
        <end position="181"/>
    </location>
</feature>
<sequence length="286" mass="29876">MFPAGLPLFFKDAAVSPSSHCKRRCHRVASFPCPGTSGWHLLHFPDASASVPAPPSEDLLNASAPTDQPSSSSLANQPSSSSALLPAPDPEGFEDELPQAPGPEGFENISAPDPEGFKDACSQPPSTSKAPSTWLPYTPPQLVSRHPALSSLASRILPSQLSLASRPPAPPSPASKSPAPPSLQSSKTPFQSASWSTSSSSATKGDLQAVRLNSVPLQGDLQAVRLNSVPLQGDLQAVRLNSVLLHGDLLAICMNCVLFLALLPRPPPPALFGLSCVLVICFGLFT</sequence>
<dbReference type="Proteomes" id="UP001311232">
    <property type="component" value="Unassembled WGS sequence"/>
</dbReference>
<reference evidence="3 4" key="1">
    <citation type="submission" date="2021-06" db="EMBL/GenBank/DDBJ databases">
        <authorList>
            <person name="Palmer J.M."/>
        </authorList>
    </citation>
    <scope>NUCLEOTIDE SEQUENCE [LARGE SCALE GENOMIC DNA]</scope>
    <source>
        <strain evidence="3 4">MEX-2019</strain>
        <tissue evidence="3">Muscle</tissue>
    </source>
</reference>
<evidence type="ECO:0000256" key="1">
    <source>
        <dbReference type="SAM" id="MobiDB-lite"/>
    </source>
</evidence>
<accession>A0AAV9RXV5</accession>
<gene>
    <name evidence="3" type="ORF">CRENBAI_015988</name>
</gene>
<proteinExistence type="predicted"/>
<evidence type="ECO:0000313" key="3">
    <source>
        <dbReference type="EMBL" id="KAK5613805.1"/>
    </source>
</evidence>
<feature type="compositionally biased region" description="Low complexity" evidence="1">
    <location>
        <begin position="69"/>
        <end position="86"/>
    </location>
</feature>
<comment type="caution">
    <text evidence="3">The sequence shown here is derived from an EMBL/GenBank/DDBJ whole genome shotgun (WGS) entry which is preliminary data.</text>
</comment>
<keyword evidence="2" id="KW-1133">Transmembrane helix</keyword>
<dbReference type="EMBL" id="JAHHUM010001188">
    <property type="protein sequence ID" value="KAK5613805.1"/>
    <property type="molecule type" value="Genomic_DNA"/>
</dbReference>
<feature type="transmembrane region" description="Helical" evidence="2">
    <location>
        <begin position="269"/>
        <end position="285"/>
    </location>
</feature>
<feature type="region of interest" description="Disordered" evidence="1">
    <location>
        <begin position="162"/>
        <end position="201"/>
    </location>
</feature>
<organism evidence="3 4">
    <name type="scientific">Crenichthys baileyi</name>
    <name type="common">White River springfish</name>
    <dbReference type="NCBI Taxonomy" id="28760"/>
    <lineage>
        <taxon>Eukaryota</taxon>
        <taxon>Metazoa</taxon>
        <taxon>Chordata</taxon>
        <taxon>Craniata</taxon>
        <taxon>Vertebrata</taxon>
        <taxon>Euteleostomi</taxon>
        <taxon>Actinopterygii</taxon>
        <taxon>Neopterygii</taxon>
        <taxon>Teleostei</taxon>
        <taxon>Neoteleostei</taxon>
        <taxon>Acanthomorphata</taxon>
        <taxon>Ovalentaria</taxon>
        <taxon>Atherinomorphae</taxon>
        <taxon>Cyprinodontiformes</taxon>
        <taxon>Goodeidae</taxon>
        <taxon>Crenichthys</taxon>
    </lineage>
</organism>
<dbReference type="AlphaFoldDB" id="A0AAV9RXV5"/>
<keyword evidence="4" id="KW-1185">Reference proteome</keyword>
<evidence type="ECO:0000313" key="4">
    <source>
        <dbReference type="Proteomes" id="UP001311232"/>
    </source>
</evidence>